<dbReference type="EMBL" id="CP071182">
    <property type="protein sequence ID" value="QSO47226.1"/>
    <property type="molecule type" value="Genomic_DNA"/>
</dbReference>
<evidence type="ECO:0000256" key="2">
    <source>
        <dbReference type="ARBA" id="ARBA00022500"/>
    </source>
</evidence>
<comment type="catalytic activity">
    <reaction evidence="4 5">
        <text>[protein]-L-glutamate 5-O-methyl ester + H2O = L-glutamyl-[protein] + methanol + H(+)</text>
        <dbReference type="Rhea" id="RHEA:23236"/>
        <dbReference type="Rhea" id="RHEA-COMP:10208"/>
        <dbReference type="Rhea" id="RHEA-COMP:10311"/>
        <dbReference type="ChEBI" id="CHEBI:15377"/>
        <dbReference type="ChEBI" id="CHEBI:15378"/>
        <dbReference type="ChEBI" id="CHEBI:17790"/>
        <dbReference type="ChEBI" id="CHEBI:29973"/>
        <dbReference type="ChEBI" id="CHEBI:82795"/>
        <dbReference type="EC" id="3.1.1.61"/>
    </reaction>
</comment>
<keyword evidence="5 7" id="KW-0597">Phosphoprotein</keyword>
<evidence type="ECO:0000259" key="8">
    <source>
        <dbReference type="PROSITE" id="PS50110"/>
    </source>
</evidence>
<feature type="domain" description="CheB-type methylesterase" evidence="9">
    <location>
        <begin position="149"/>
        <end position="346"/>
    </location>
</feature>
<protein>
    <recommendedName>
        <fullName evidence="5">Protein-glutamate methylesterase/protein-glutamine glutaminase</fullName>
        <ecNumber evidence="5">3.1.1.61</ecNumber>
        <ecNumber evidence="5">3.5.1.44</ecNumber>
    </recommendedName>
</protein>
<comment type="PTM">
    <text evidence="5">Phosphorylated by CheA. Phosphorylation of the N-terminal regulatory domain activates the methylesterase activity.</text>
</comment>
<dbReference type="SUPFAM" id="SSF52738">
    <property type="entry name" value="Methylesterase CheB, C-terminal domain"/>
    <property type="match status" value="1"/>
</dbReference>
<feature type="modified residue" description="4-aspartylphosphate" evidence="5 7">
    <location>
        <position position="55"/>
    </location>
</feature>
<dbReference type="PROSITE" id="PS50122">
    <property type="entry name" value="CHEB"/>
    <property type="match status" value="1"/>
</dbReference>
<evidence type="ECO:0000313" key="11">
    <source>
        <dbReference type="Proteomes" id="UP000663505"/>
    </source>
</evidence>
<dbReference type="PROSITE" id="PS50110">
    <property type="entry name" value="RESPONSE_REGULATORY"/>
    <property type="match status" value="1"/>
</dbReference>
<feature type="active site" evidence="5 6">
    <location>
        <position position="165"/>
    </location>
</feature>
<feature type="active site" evidence="5 6">
    <location>
        <position position="288"/>
    </location>
</feature>
<dbReference type="HAMAP" id="MF_00099">
    <property type="entry name" value="CheB_chemtxs"/>
    <property type="match status" value="1"/>
</dbReference>
<evidence type="ECO:0000256" key="1">
    <source>
        <dbReference type="ARBA" id="ARBA00022490"/>
    </source>
</evidence>
<dbReference type="PANTHER" id="PTHR42872:SF6">
    <property type="entry name" value="PROTEIN-GLUTAMATE METHYLESTERASE_PROTEIN-GLUTAMINE GLUTAMINASE"/>
    <property type="match status" value="1"/>
</dbReference>
<dbReference type="SUPFAM" id="SSF52172">
    <property type="entry name" value="CheY-like"/>
    <property type="match status" value="1"/>
</dbReference>
<dbReference type="EC" id="3.1.1.61" evidence="5"/>
<evidence type="ECO:0000313" key="10">
    <source>
        <dbReference type="EMBL" id="QSO47226.1"/>
    </source>
</evidence>
<feature type="active site" evidence="5 6">
    <location>
        <position position="192"/>
    </location>
</feature>
<dbReference type="EC" id="3.5.1.44" evidence="5"/>
<keyword evidence="11" id="KW-1185">Reference proteome</keyword>
<dbReference type="GO" id="GO:0000156">
    <property type="term" value="F:phosphorelay response regulator activity"/>
    <property type="evidence" value="ECO:0007669"/>
    <property type="project" value="InterPro"/>
</dbReference>
<dbReference type="CDD" id="cd17541">
    <property type="entry name" value="REC_CheB-like"/>
    <property type="match status" value="1"/>
</dbReference>
<dbReference type="NCBIfam" id="NF001965">
    <property type="entry name" value="PRK00742.1"/>
    <property type="match status" value="1"/>
</dbReference>
<proteinExistence type="inferred from homology"/>
<keyword evidence="1 5" id="KW-0963">Cytoplasm</keyword>
<keyword evidence="2 5" id="KW-0145">Chemotaxis</keyword>
<reference evidence="10 11" key="1">
    <citation type="submission" date="2021-02" db="EMBL/GenBank/DDBJ databases">
        <title>Alicyclobacillus curvatus sp. nov. and Alicyclobacillus mengziensis sp. nov., two acidophilic bacteria isolated from acid mine drainage.</title>
        <authorList>
            <person name="Huang Y."/>
        </authorList>
    </citation>
    <scope>NUCLEOTIDE SEQUENCE [LARGE SCALE GENOMIC DNA]</scope>
    <source>
        <strain evidence="10 11">S30H14</strain>
    </source>
</reference>
<dbReference type="GO" id="GO:0050568">
    <property type="term" value="F:protein-glutamine glutaminase activity"/>
    <property type="evidence" value="ECO:0007669"/>
    <property type="project" value="UniProtKB-UniRule"/>
</dbReference>
<sequence>MGIKVLIVDDSAFMRVTIAKMLSNDVDIEVVGTARNGLDALKRIEKLQPDVITMDIEMPELDGIATLKQLMADAPRPVIMLSSHTAAGADLTMQALQCGAVDFMTKPVARNIEQTTETLVGKVKAAASAVPKIIESGLKVPQQTPDSKLLSSARKVSQILAMGTSTGGPQALSQVLRQLPGFIPCPILVVQHMPPKFTKALANRLDAMCNIHVVEAVNNQVLANGTAYIAPGDFHMQVVRDGGEYLIQLNQGAKRHEHRPSVDVLFESLARLRDVPRHLVLMTGMGNDGAAGMLLAKQSGATTIAESQQTCVVYGMPKAAIALECVDYVLPLHQIGQKLVDVTNAST</sequence>
<evidence type="ECO:0000256" key="7">
    <source>
        <dbReference type="PROSITE-ProRule" id="PRU00169"/>
    </source>
</evidence>
<dbReference type="Pfam" id="PF01339">
    <property type="entry name" value="CheB_methylest"/>
    <property type="match status" value="1"/>
</dbReference>
<dbReference type="InterPro" id="IPR035909">
    <property type="entry name" value="CheB_C"/>
</dbReference>
<gene>
    <name evidence="5" type="primary">cheB</name>
    <name evidence="10" type="ORF">JZ786_23000</name>
</gene>
<dbReference type="PIRSF" id="PIRSF000876">
    <property type="entry name" value="RR_chemtxs_CheB"/>
    <property type="match status" value="1"/>
</dbReference>
<comment type="similarity">
    <text evidence="5">Belongs to the CheB family.</text>
</comment>
<feature type="domain" description="Response regulatory" evidence="8">
    <location>
        <begin position="4"/>
        <end position="121"/>
    </location>
</feature>
<dbReference type="Proteomes" id="UP000663505">
    <property type="component" value="Chromosome"/>
</dbReference>
<evidence type="ECO:0000259" key="9">
    <source>
        <dbReference type="PROSITE" id="PS50122"/>
    </source>
</evidence>
<accession>A0A9X7VY79</accession>
<comment type="domain">
    <text evidence="5">Contains a C-terminal catalytic domain, and an N-terminal region which modulates catalytic activity.</text>
</comment>
<keyword evidence="3 5" id="KW-0378">Hydrolase</keyword>
<dbReference type="CDD" id="cd16432">
    <property type="entry name" value="CheB_Rec"/>
    <property type="match status" value="1"/>
</dbReference>
<organism evidence="10 11">
    <name type="scientific">Alicyclobacillus mengziensis</name>
    <dbReference type="NCBI Taxonomy" id="2931921"/>
    <lineage>
        <taxon>Bacteria</taxon>
        <taxon>Bacillati</taxon>
        <taxon>Bacillota</taxon>
        <taxon>Bacilli</taxon>
        <taxon>Bacillales</taxon>
        <taxon>Alicyclobacillaceae</taxon>
        <taxon>Alicyclobacillus</taxon>
    </lineage>
</organism>
<evidence type="ECO:0000256" key="6">
    <source>
        <dbReference type="PROSITE-ProRule" id="PRU00050"/>
    </source>
</evidence>
<dbReference type="KEGG" id="afx:JZ786_23000"/>
<comment type="subcellular location">
    <subcellularLocation>
        <location evidence="5">Cytoplasm</location>
    </subcellularLocation>
</comment>
<dbReference type="InterPro" id="IPR008248">
    <property type="entry name" value="CheB-like"/>
</dbReference>
<evidence type="ECO:0000256" key="5">
    <source>
        <dbReference type="HAMAP-Rule" id="MF_00099"/>
    </source>
</evidence>
<evidence type="ECO:0000256" key="4">
    <source>
        <dbReference type="ARBA" id="ARBA00048267"/>
    </source>
</evidence>
<dbReference type="AlphaFoldDB" id="A0A9X7VY79"/>
<dbReference type="RefSeq" id="WP_206656583.1">
    <property type="nucleotide sequence ID" value="NZ_CP071182.1"/>
</dbReference>
<evidence type="ECO:0000256" key="3">
    <source>
        <dbReference type="ARBA" id="ARBA00022801"/>
    </source>
</evidence>
<dbReference type="Gene3D" id="3.40.50.180">
    <property type="entry name" value="Methylesterase CheB, C-terminal domain"/>
    <property type="match status" value="1"/>
</dbReference>
<dbReference type="InterPro" id="IPR001789">
    <property type="entry name" value="Sig_transdc_resp-reg_receiver"/>
</dbReference>
<dbReference type="Pfam" id="PF00072">
    <property type="entry name" value="Response_reg"/>
    <property type="match status" value="1"/>
</dbReference>
<comment type="function">
    <text evidence="5">Involved in chemotaxis. Part of a chemotaxis signal transduction system that modulates chemotaxis in response to various stimuli. Catalyzes the demethylation of specific methylglutamate residues introduced into the chemoreceptors (methyl-accepting chemotaxis proteins or MCP) by CheR. Also mediates the irreversible deamidation of specific glutamine residues to glutamic acid.</text>
</comment>
<name>A0A9X7VY79_9BACL</name>
<dbReference type="SMART" id="SM00448">
    <property type="entry name" value="REC"/>
    <property type="match status" value="1"/>
</dbReference>
<dbReference type="Gene3D" id="3.40.50.2300">
    <property type="match status" value="1"/>
</dbReference>
<dbReference type="GO" id="GO:0008984">
    <property type="term" value="F:protein-glutamate methylesterase activity"/>
    <property type="evidence" value="ECO:0007669"/>
    <property type="project" value="UniProtKB-UniRule"/>
</dbReference>
<dbReference type="PANTHER" id="PTHR42872">
    <property type="entry name" value="PROTEIN-GLUTAMATE METHYLESTERASE/PROTEIN-GLUTAMINE GLUTAMINASE"/>
    <property type="match status" value="1"/>
</dbReference>
<dbReference type="GO" id="GO:0005737">
    <property type="term" value="C:cytoplasm"/>
    <property type="evidence" value="ECO:0007669"/>
    <property type="project" value="UniProtKB-SubCell"/>
</dbReference>
<dbReference type="InterPro" id="IPR000673">
    <property type="entry name" value="Sig_transdc_resp-reg_Me-estase"/>
</dbReference>
<dbReference type="GO" id="GO:0006935">
    <property type="term" value="P:chemotaxis"/>
    <property type="evidence" value="ECO:0007669"/>
    <property type="project" value="UniProtKB-UniRule"/>
</dbReference>
<comment type="catalytic activity">
    <reaction evidence="5">
        <text>L-glutaminyl-[protein] + H2O = L-glutamyl-[protein] + NH4(+)</text>
        <dbReference type="Rhea" id="RHEA:16441"/>
        <dbReference type="Rhea" id="RHEA-COMP:10207"/>
        <dbReference type="Rhea" id="RHEA-COMP:10208"/>
        <dbReference type="ChEBI" id="CHEBI:15377"/>
        <dbReference type="ChEBI" id="CHEBI:28938"/>
        <dbReference type="ChEBI" id="CHEBI:29973"/>
        <dbReference type="ChEBI" id="CHEBI:30011"/>
        <dbReference type="EC" id="3.5.1.44"/>
    </reaction>
</comment>
<dbReference type="InterPro" id="IPR011006">
    <property type="entry name" value="CheY-like_superfamily"/>
</dbReference>